<proteinExistence type="predicted"/>
<protein>
    <submittedName>
        <fullName evidence="2">Carboxypeptidase-like regulatory domain-containing protein</fullName>
    </submittedName>
</protein>
<dbReference type="Gene3D" id="2.60.40.1120">
    <property type="entry name" value="Carboxypeptidase-like, regulatory domain"/>
    <property type="match status" value="1"/>
</dbReference>
<dbReference type="PANTHER" id="PTHR40980">
    <property type="entry name" value="PLUG DOMAIN-CONTAINING PROTEIN"/>
    <property type="match status" value="1"/>
</dbReference>
<dbReference type="SUPFAM" id="SSF56935">
    <property type="entry name" value="Porins"/>
    <property type="match status" value="1"/>
</dbReference>
<dbReference type="EMBL" id="JAKWBL010000004">
    <property type="protein sequence ID" value="MCH5600245.1"/>
    <property type="molecule type" value="Genomic_DNA"/>
</dbReference>
<reference evidence="2 3" key="1">
    <citation type="submission" date="2022-02" db="EMBL/GenBank/DDBJ databases">
        <authorList>
            <person name="Min J."/>
        </authorList>
    </citation>
    <scope>NUCLEOTIDE SEQUENCE [LARGE SCALE GENOMIC DNA]</scope>
    <source>
        <strain evidence="2 3">GR10-1</strain>
    </source>
</reference>
<comment type="caution">
    <text evidence="2">The sequence shown here is derived from an EMBL/GenBank/DDBJ whole genome shotgun (WGS) entry which is preliminary data.</text>
</comment>
<keyword evidence="3" id="KW-1185">Reference proteome</keyword>
<dbReference type="Pfam" id="PF13715">
    <property type="entry name" value="CarbopepD_reg_2"/>
    <property type="match status" value="1"/>
</dbReference>
<dbReference type="Gene3D" id="2.170.130.10">
    <property type="entry name" value="TonB-dependent receptor, plug domain"/>
    <property type="match status" value="1"/>
</dbReference>
<evidence type="ECO:0000313" key="2">
    <source>
        <dbReference type="EMBL" id="MCH5600245.1"/>
    </source>
</evidence>
<dbReference type="Pfam" id="PF07715">
    <property type="entry name" value="Plug"/>
    <property type="match status" value="1"/>
</dbReference>
<feature type="domain" description="TonB-dependent receptor plug" evidence="1">
    <location>
        <begin position="111"/>
        <end position="207"/>
    </location>
</feature>
<dbReference type="InterPro" id="IPR008969">
    <property type="entry name" value="CarboxyPept-like_regulatory"/>
</dbReference>
<dbReference type="SUPFAM" id="SSF49464">
    <property type="entry name" value="Carboxypeptidase regulatory domain-like"/>
    <property type="match status" value="1"/>
</dbReference>
<dbReference type="Proteomes" id="UP001202248">
    <property type="component" value="Unassembled WGS sequence"/>
</dbReference>
<dbReference type="PANTHER" id="PTHR40980:SF5">
    <property type="entry name" value="TONB-DEPENDENT RECEPTOR"/>
    <property type="match status" value="1"/>
</dbReference>
<dbReference type="InterPro" id="IPR012910">
    <property type="entry name" value="Plug_dom"/>
</dbReference>
<dbReference type="RefSeq" id="WP_240832251.1">
    <property type="nucleotide sequence ID" value="NZ_JAKWBL010000004.1"/>
</dbReference>
<evidence type="ECO:0000313" key="3">
    <source>
        <dbReference type="Proteomes" id="UP001202248"/>
    </source>
</evidence>
<accession>A0ABS9SPH6</accession>
<sequence>MFAQTGSIKGRVTNDKGVVIAGASIIINGTSRGVTSDVNGEYKMGNIASGEITLKCSFISYDSTVLTATVTADKEAILDFVLTESKTTMQGVVVSATGGNRESESRLLSEQKKTIIAVQAIGAQELSRKGISNAEAGVARISGISKQDGLKNVFVRGLGDRYNSTTLNGFAVPSEDPEFKNIALDFFTNDMIQSIGVNKVFNASMNGDVGGALIDIRSKELIGNSELQVSLSSSINSQVPGSNFYLPEGLNKLGYSFASDGPKGTNQQFLTDYSFNTSLDPIKKAILLTAV</sequence>
<organism evidence="2 3">
    <name type="scientific">Niabella ginsengisoli</name>
    <dbReference type="NCBI Taxonomy" id="522298"/>
    <lineage>
        <taxon>Bacteria</taxon>
        <taxon>Pseudomonadati</taxon>
        <taxon>Bacteroidota</taxon>
        <taxon>Chitinophagia</taxon>
        <taxon>Chitinophagales</taxon>
        <taxon>Chitinophagaceae</taxon>
        <taxon>Niabella</taxon>
    </lineage>
</organism>
<gene>
    <name evidence="2" type="ORF">MKP09_21140</name>
</gene>
<name>A0ABS9SPH6_9BACT</name>
<evidence type="ECO:0000259" key="1">
    <source>
        <dbReference type="Pfam" id="PF07715"/>
    </source>
</evidence>
<dbReference type="InterPro" id="IPR037066">
    <property type="entry name" value="Plug_dom_sf"/>
</dbReference>